<feature type="domain" description="Glycosyl transferase family 1" evidence="1">
    <location>
        <begin position="191"/>
        <end position="338"/>
    </location>
</feature>
<keyword evidence="3" id="KW-0808">Transferase</keyword>
<dbReference type="RefSeq" id="WP_116442095.1">
    <property type="nucleotide sequence ID" value="NZ_BHEO01000008.1"/>
</dbReference>
<dbReference type="EMBL" id="BHEO01000008">
    <property type="protein sequence ID" value="GBU05929.1"/>
    <property type="molecule type" value="Genomic_DNA"/>
</dbReference>
<reference evidence="2 5" key="1">
    <citation type="journal article" date="2018" name="Int. J. Syst. Evol. Microbiol.">
        <title>Draft Genome Sequence of Faecalimonas umbilicata JCM 30896T, an Acetate-Producing Bacterium Isolated from Human Feces.</title>
        <authorList>
            <person name="Sakamoto M."/>
            <person name="Ikeyama N."/>
            <person name="Yuki M."/>
            <person name="Ohkuma M."/>
        </authorList>
    </citation>
    <scope>NUCLEOTIDE SEQUENCE [LARGE SCALE GENOMIC DNA]</scope>
    <source>
        <strain evidence="2 5">EGH7</strain>
    </source>
</reference>
<sequence length="384" mass="43113">MAVTVWEMNGVMNSGGTESLIMEFCRNKPNDINLILIIHSETTNFSGIHDKEIHSLGIKTYFLPSVGSVGIKKYVGEFKGLCDRIGKPDIVHSHINGIGGIISYAAYLCGIDTRIIHCHADIKFRGSFWYIAKEEILLYVMKLFVKRYGTEFWACSKAAGERLFGKNKKYKIIKNVIDVKKYRSSVQKHIEEKEKLGFSEDTIVVGAVGRISSIKNYEVIIEAINKIKSRNVEFCCYGRVNDQEYYKKLIIMAKELNVSDRVHFLGNSSSICDRIAAFDLFVMPSISEGLGIAALEAQAAGIPSLISTGVPEETDMGIGLVERVDPHNAEQWANAMLNFRLDTIPYSTILDAFQNKGFDSKEQCSVVFQLYRDYVGGHDDEAKR</sequence>
<proteinExistence type="predicted"/>
<name>A0A4R3JRG4_9FIRM</name>
<dbReference type="PANTHER" id="PTHR12526">
    <property type="entry name" value="GLYCOSYLTRANSFERASE"/>
    <property type="match status" value="1"/>
</dbReference>
<gene>
    <name evidence="2" type="primary">epsF</name>
    <name evidence="3" type="ORF">EDD74_103105</name>
    <name evidence="2" type="ORF">FAEUMB_24700</name>
</gene>
<dbReference type="Gene3D" id="3.40.50.2000">
    <property type="entry name" value="Glycogen Phosphorylase B"/>
    <property type="match status" value="2"/>
</dbReference>
<dbReference type="EMBL" id="SLZV01000003">
    <property type="protein sequence ID" value="TCS69655.1"/>
    <property type="molecule type" value="Genomic_DNA"/>
</dbReference>
<keyword evidence="5" id="KW-1185">Reference proteome</keyword>
<dbReference type="SUPFAM" id="SSF53756">
    <property type="entry name" value="UDP-Glycosyltransferase/glycogen phosphorylase"/>
    <property type="match status" value="1"/>
</dbReference>
<evidence type="ECO:0000313" key="3">
    <source>
        <dbReference type="EMBL" id="TCS69655.1"/>
    </source>
</evidence>
<dbReference type="GO" id="GO:0016757">
    <property type="term" value="F:glycosyltransferase activity"/>
    <property type="evidence" value="ECO:0007669"/>
    <property type="project" value="InterPro"/>
</dbReference>
<organism evidence="3 4">
    <name type="scientific">Faecalimonas umbilicata</name>
    <dbReference type="NCBI Taxonomy" id="1912855"/>
    <lineage>
        <taxon>Bacteria</taxon>
        <taxon>Bacillati</taxon>
        <taxon>Bacillota</taxon>
        <taxon>Clostridia</taxon>
        <taxon>Lachnospirales</taxon>
        <taxon>Lachnospiraceae</taxon>
        <taxon>Faecalimonas</taxon>
    </lineage>
</organism>
<accession>A0A4R3JRG4</accession>
<dbReference type="Pfam" id="PF00534">
    <property type="entry name" value="Glycos_transf_1"/>
    <property type="match status" value="1"/>
</dbReference>
<comment type="caution">
    <text evidence="3">The sequence shown here is derived from an EMBL/GenBank/DDBJ whole genome shotgun (WGS) entry which is preliminary data.</text>
</comment>
<evidence type="ECO:0000259" key="1">
    <source>
        <dbReference type="Pfam" id="PF00534"/>
    </source>
</evidence>
<evidence type="ECO:0000313" key="5">
    <source>
        <dbReference type="Proteomes" id="UP000702954"/>
    </source>
</evidence>
<dbReference type="InterPro" id="IPR001296">
    <property type="entry name" value="Glyco_trans_1"/>
</dbReference>
<dbReference type="AlphaFoldDB" id="A0A4R3JRG4"/>
<evidence type="ECO:0000313" key="2">
    <source>
        <dbReference type="EMBL" id="GBU05929.1"/>
    </source>
</evidence>
<protein>
    <submittedName>
        <fullName evidence="3">Glycosyltransferase EpsF</fullName>
    </submittedName>
</protein>
<reference evidence="3 4" key="2">
    <citation type="submission" date="2019-03" db="EMBL/GenBank/DDBJ databases">
        <title>Genomic Encyclopedia of Type Strains, Phase IV (KMG-IV): sequencing the most valuable type-strain genomes for metagenomic binning, comparative biology and taxonomic classification.</title>
        <authorList>
            <person name="Goeker M."/>
        </authorList>
    </citation>
    <scope>NUCLEOTIDE SEQUENCE [LARGE SCALE GENOMIC DNA]</scope>
    <source>
        <strain evidence="3 4">DSM 103426</strain>
    </source>
</reference>
<dbReference type="Proteomes" id="UP000294613">
    <property type="component" value="Unassembled WGS sequence"/>
</dbReference>
<dbReference type="PANTHER" id="PTHR12526:SF630">
    <property type="entry name" value="GLYCOSYLTRANSFERASE"/>
    <property type="match status" value="1"/>
</dbReference>
<evidence type="ECO:0000313" key="4">
    <source>
        <dbReference type="Proteomes" id="UP000294613"/>
    </source>
</evidence>
<dbReference type="Proteomes" id="UP000702954">
    <property type="component" value="Unassembled WGS sequence"/>
</dbReference>